<dbReference type="PRINTS" id="PR00412">
    <property type="entry name" value="EPOXHYDRLASE"/>
</dbReference>
<accession>A0A6J7DX51</accession>
<evidence type="ECO:0000256" key="1">
    <source>
        <dbReference type="ARBA" id="ARBA00022801"/>
    </source>
</evidence>
<gene>
    <name evidence="3" type="ORF">UFOPK3423_00969</name>
</gene>
<dbReference type="SUPFAM" id="SSF53474">
    <property type="entry name" value="alpha/beta-Hydrolases"/>
    <property type="match status" value="1"/>
</dbReference>
<dbReference type="Gene3D" id="3.40.50.1820">
    <property type="entry name" value="alpha/beta hydrolase"/>
    <property type="match status" value="1"/>
</dbReference>
<dbReference type="Pfam" id="PF00561">
    <property type="entry name" value="Abhydrolase_1"/>
    <property type="match status" value="1"/>
</dbReference>
<name>A0A6J7DX51_9ZZZZ</name>
<dbReference type="PANTHER" id="PTHR43798:SF31">
    <property type="entry name" value="AB HYDROLASE SUPERFAMILY PROTEIN YCLE"/>
    <property type="match status" value="1"/>
</dbReference>
<protein>
    <submittedName>
        <fullName evidence="3">Unannotated protein</fullName>
    </submittedName>
</protein>
<feature type="domain" description="AB hydrolase-1" evidence="2">
    <location>
        <begin position="75"/>
        <end position="318"/>
    </location>
</feature>
<dbReference type="InterPro" id="IPR000639">
    <property type="entry name" value="Epox_hydrolase-like"/>
</dbReference>
<dbReference type="InterPro" id="IPR000073">
    <property type="entry name" value="AB_hydrolase_1"/>
</dbReference>
<dbReference type="PRINTS" id="PR00111">
    <property type="entry name" value="ABHYDROLASE"/>
</dbReference>
<proteinExistence type="predicted"/>
<dbReference type="GO" id="GO:0016020">
    <property type="term" value="C:membrane"/>
    <property type="evidence" value="ECO:0007669"/>
    <property type="project" value="TreeGrafter"/>
</dbReference>
<organism evidence="3">
    <name type="scientific">freshwater metagenome</name>
    <dbReference type="NCBI Taxonomy" id="449393"/>
    <lineage>
        <taxon>unclassified sequences</taxon>
        <taxon>metagenomes</taxon>
        <taxon>ecological metagenomes</taxon>
    </lineage>
</organism>
<dbReference type="InterPro" id="IPR029058">
    <property type="entry name" value="AB_hydrolase_fold"/>
</dbReference>
<sequence>MAPTADRHYRRGILRSVWPSPALPASRRAARRADADYGASAEPDWREVPWAKHQSTITLPGGPVNVVDLGTGDQAVVFVHGLGGCWQNWLENLPAVAAAGYRAIAFDLPGFGRSALPSASISITEYARTVDALCAELALGPVALVGNSMGGFIAAETAIRHPERAELLVLVDAAGISSSENRNPISDRVGRFLVAGAAKPGTDPQVRRAQARAMLRRPGFVQLAMGSVARHPTLLARDLLAEQVQHTGSAGFFPALEALIGHRFVDHLSDIGCPTLVIHGADDVLVPLGDAHEFARRIPRATTLILEDTGHVPMFERPRTFNRALLEFLDQAVAPDRPDPGSSPTIAGERA</sequence>
<keyword evidence="1" id="KW-0378">Hydrolase</keyword>
<dbReference type="EMBL" id="CAFBLQ010000097">
    <property type="protein sequence ID" value="CAB4875286.1"/>
    <property type="molecule type" value="Genomic_DNA"/>
</dbReference>
<dbReference type="PANTHER" id="PTHR43798">
    <property type="entry name" value="MONOACYLGLYCEROL LIPASE"/>
    <property type="match status" value="1"/>
</dbReference>
<dbReference type="AlphaFoldDB" id="A0A6J7DX51"/>
<dbReference type="GO" id="GO:0016787">
    <property type="term" value="F:hydrolase activity"/>
    <property type="evidence" value="ECO:0007669"/>
    <property type="project" value="UniProtKB-KW"/>
</dbReference>
<reference evidence="3" key="1">
    <citation type="submission" date="2020-05" db="EMBL/GenBank/DDBJ databases">
        <authorList>
            <person name="Chiriac C."/>
            <person name="Salcher M."/>
            <person name="Ghai R."/>
            <person name="Kavagutti S V."/>
        </authorList>
    </citation>
    <scope>NUCLEOTIDE SEQUENCE</scope>
</reference>
<dbReference type="InterPro" id="IPR050266">
    <property type="entry name" value="AB_hydrolase_sf"/>
</dbReference>
<evidence type="ECO:0000313" key="3">
    <source>
        <dbReference type="EMBL" id="CAB4875286.1"/>
    </source>
</evidence>
<evidence type="ECO:0000259" key="2">
    <source>
        <dbReference type="Pfam" id="PF00561"/>
    </source>
</evidence>